<dbReference type="Proteomes" id="UP000749559">
    <property type="component" value="Unassembled WGS sequence"/>
</dbReference>
<dbReference type="EMBL" id="CAIIXF020000011">
    <property type="protein sequence ID" value="CAH1798299.1"/>
    <property type="molecule type" value="Genomic_DNA"/>
</dbReference>
<keyword evidence="2" id="KW-1185">Reference proteome</keyword>
<evidence type="ECO:0000313" key="2">
    <source>
        <dbReference type="Proteomes" id="UP000749559"/>
    </source>
</evidence>
<protein>
    <submittedName>
        <fullName evidence="1">Uncharacterized protein</fullName>
    </submittedName>
</protein>
<name>A0A8J1TE38_OWEFU</name>
<reference evidence="1" key="1">
    <citation type="submission" date="2022-03" db="EMBL/GenBank/DDBJ databases">
        <authorList>
            <person name="Martin C."/>
        </authorList>
    </citation>
    <scope>NUCLEOTIDE SEQUENCE</scope>
</reference>
<organism evidence="1 2">
    <name type="scientific">Owenia fusiformis</name>
    <name type="common">Polychaete worm</name>
    <dbReference type="NCBI Taxonomy" id="6347"/>
    <lineage>
        <taxon>Eukaryota</taxon>
        <taxon>Metazoa</taxon>
        <taxon>Spiralia</taxon>
        <taxon>Lophotrochozoa</taxon>
        <taxon>Annelida</taxon>
        <taxon>Polychaeta</taxon>
        <taxon>Sedentaria</taxon>
        <taxon>Canalipalpata</taxon>
        <taxon>Sabellida</taxon>
        <taxon>Oweniida</taxon>
        <taxon>Oweniidae</taxon>
        <taxon>Owenia</taxon>
    </lineage>
</organism>
<dbReference type="InterPro" id="IPR036028">
    <property type="entry name" value="SH3-like_dom_sf"/>
</dbReference>
<comment type="caution">
    <text evidence="1">The sequence shown here is derived from an EMBL/GenBank/DDBJ whole genome shotgun (WGS) entry which is preliminary data.</text>
</comment>
<gene>
    <name evidence="1" type="ORF">OFUS_LOCUS22456</name>
</gene>
<dbReference type="SUPFAM" id="SSF50044">
    <property type="entry name" value="SH3-domain"/>
    <property type="match status" value="1"/>
</dbReference>
<accession>A0A8J1TE38</accession>
<evidence type="ECO:0000313" key="1">
    <source>
        <dbReference type="EMBL" id="CAH1798299.1"/>
    </source>
</evidence>
<proteinExistence type="predicted"/>
<dbReference type="AlphaFoldDB" id="A0A8J1TE38"/>
<sequence>MLNKIILGGLALVCLVNIASSAPGEEYGETLDYIDSFINTEERSVGEEGLDIAKRDNTWRIYFGRYKYTPNKKGYLNFNQKQPLVLNLDLGNNGSFEKKWVKGYKLDENKKWVYGWVPSNFVFASKKYTTKTYKEPKI</sequence>